<dbReference type="AlphaFoldDB" id="A0AAP0E8H4"/>
<protein>
    <submittedName>
        <fullName evidence="2">Uncharacterized protein</fullName>
    </submittedName>
</protein>
<dbReference type="Proteomes" id="UP001420932">
    <property type="component" value="Unassembled WGS sequence"/>
</dbReference>
<accession>A0AAP0E8H4</accession>
<reference evidence="2 3" key="1">
    <citation type="submission" date="2024-01" db="EMBL/GenBank/DDBJ databases">
        <title>Genome assemblies of Stephania.</title>
        <authorList>
            <person name="Yang L."/>
        </authorList>
    </citation>
    <scope>NUCLEOTIDE SEQUENCE [LARGE SCALE GENOMIC DNA]</scope>
    <source>
        <strain evidence="2">YNDBR</strain>
        <tissue evidence="2">Leaf</tissue>
    </source>
</reference>
<keyword evidence="3" id="KW-1185">Reference proteome</keyword>
<evidence type="ECO:0000256" key="1">
    <source>
        <dbReference type="SAM" id="MobiDB-lite"/>
    </source>
</evidence>
<evidence type="ECO:0000313" key="2">
    <source>
        <dbReference type="EMBL" id="KAK9087320.1"/>
    </source>
</evidence>
<sequence>MIFYPQASMALGRGFRPLAFPTMGLEYVGAIRVHKVAWRDLLRSLILNAIGPMGFKLDYGMLLDTSNAGANQEHLDRPRDVHGRRDKKHGRSETTHQL</sequence>
<comment type="caution">
    <text evidence="2">The sequence shown here is derived from an EMBL/GenBank/DDBJ whole genome shotgun (WGS) entry which is preliminary data.</text>
</comment>
<name>A0AAP0E8H4_9MAGN</name>
<gene>
    <name evidence="2" type="ORF">Syun_029714</name>
</gene>
<proteinExistence type="predicted"/>
<dbReference type="EMBL" id="JBBNAF010000013">
    <property type="protein sequence ID" value="KAK9087320.1"/>
    <property type="molecule type" value="Genomic_DNA"/>
</dbReference>
<evidence type="ECO:0000313" key="3">
    <source>
        <dbReference type="Proteomes" id="UP001420932"/>
    </source>
</evidence>
<feature type="compositionally biased region" description="Basic and acidic residues" evidence="1">
    <location>
        <begin position="73"/>
        <end position="83"/>
    </location>
</feature>
<organism evidence="2 3">
    <name type="scientific">Stephania yunnanensis</name>
    <dbReference type="NCBI Taxonomy" id="152371"/>
    <lineage>
        <taxon>Eukaryota</taxon>
        <taxon>Viridiplantae</taxon>
        <taxon>Streptophyta</taxon>
        <taxon>Embryophyta</taxon>
        <taxon>Tracheophyta</taxon>
        <taxon>Spermatophyta</taxon>
        <taxon>Magnoliopsida</taxon>
        <taxon>Ranunculales</taxon>
        <taxon>Menispermaceae</taxon>
        <taxon>Menispermoideae</taxon>
        <taxon>Cissampelideae</taxon>
        <taxon>Stephania</taxon>
    </lineage>
</organism>
<feature type="region of interest" description="Disordered" evidence="1">
    <location>
        <begin position="70"/>
        <end position="98"/>
    </location>
</feature>